<dbReference type="AlphaFoldDB" id="A0A916THX5"/>
<gene>
    <name evidence="1" type="ORF">GCM10011489_36820</name>
</gene>
<keyword evidence="2" id="KW-1185">Reference proteome</keyword>
<dbReference type="EMBL" id="BMGC01000047">
    <property type="protein sequence ID" value="GGB46071.1"/>
    <property type="molecule type" value="Genomic_DNA"/>
</dbReference>
<evidence type="ECO:0000313" key="2">
    <source>
        <dbReference type="Proteomes" id="UP000621454"/>
    </source>
</evidence>
<dbReference type="Proteomes" id="UP000621454">
    <property type="component" value="Unassembled WGS sequence"/>
</dbReference>
<organism evidence="1 2">
    <name type="scientific">Gordonia jinhuaensis</name>
    <dbReference type="NCBI Taxonomy" id="1517702"/>
    <lineage>
        <taxon>Bacteria</taxon>
        <taxon>Bacillati</taxon>
        <taxon>Actinomycetota</taxon>
        <taxon>Actinomycetes</taxon>
        <taxon>Mycobacteriales</taxon>
        <taxon>Gordoniaceae</taxon>
        <taxon>Gordonia</taxon>
    </lineage>
</organism>
<name>A0A916THX5_9ACTN</name>
<reference evidence="1" key="2">
    <citation type="submission" date="2020-09" db="EMBL/GenBank/DDBJ databases">
        <authorList>
            <person name="Sun Q."/>
            <person name="Zhou Y."/>
        </authorList>
    </citation>
    <scope>NUCLEOTIDE SEQUENCE</scope>
    <source>
        <strain evidence="1">CGMCC 1.12827</strain>
    </source>
</reference>
<accession>A0A916THX5</accession>
<sequence>MNVNSTKDLSTVTATIDGEHSPYADSLPNICPRFPDSALIKAGLDPQMGRNPLSGKTTGLLQSCSLAASDPSGREFQLWSVAVGITSQNIRQIIDQSQIHVIRSNVSIGPHSAYMFHSDGDGPLECSVAWGTFFGSVMIDFNGEEWDPIDPCAKVVDVAKVLYPYIPARPSEMR</sequence>
<evidence type="ECO:0000313" key="1">
    <source>
        <dbReference type="EMBL" id="GGB46071.1"/>
    </source>
</evidence>
<evidence type="ECO:0008006" key="3">
    <source>
        <dbReference type="Google" id="ProtNLM"/>
    </source>
</evidence>
<proteinExistence type="predicted"/>
<protein>
    <recommendedName>
        <fullName evidence="3">DUF3558 domain-containing protein</fullName>
    </recommendedName>
</protein>
<comment type="caution">
    <text evidence="1">The sequence shown here is derived from an EMBL/GenBank/DDBJ whole genome shotgun (WGS) entry which is preliminary data.</text>
</comment>
<reference evidence="1" key="1">
    <citation type="journal article" date="2014" name="Int. J. Syst. Evol. Microbiol.">
        <title>Complete genome sequence of Corynebacterium casei LMG S-19264T (=DSM 44701T), isolated from a smear-ripened cheese.</title>
        <authorList>
            <consortium name="US DOE Joint Genome Institute (JGI-PGF)"/>
            <person name="Walter F."/>
            <person name="Albersmeier A."/>
            <person name="Kalinowski J."/>
            <person name="Ruckert C."/>
        </authorList>
    </citation>
    <scope>NUCLEOTIDE SEQUENCE</scope>
    <source>
        <strain evidence="1">CGMCC 1.12827</strain>
    </source>
</reference>